<accession>A0A418VPC8</accession>
<evidence type="ECO:0000313" key="2">
    <source>
        <dbReference type="Proteomes" id="UP000283458"/>
    </source>
</evidence>
<keyword evidence="2" id="KW-1185">Reference proteome</keyword>
<protein>
    <submittedName>
        <fullName evidence="1">Uncharacterized protein</fullName>
    </submittedName>
</protein>
<dbReference type="Proteomes" id="UP000283458">
    <property type="component" value="Unassembled WGS sequence"/>
</dbReference>
<proteinExistence type="predicted"/>
<comment type="caution">
    <text evidence="1">The sequence shown here is derived from an EMBL/GenBank/DDBJ whole genome shotgun (WGS) entry which is preliminary data.</text>
</comment>
<name>A0A418VPC8_9PROT</name>
<evidence type="ECO:0000313" key="1">
    <source>
        <dbReference type="EMBL" id="RJF78113.1"/>
    </source>
</evidence>
<reference evidence="1 2" key="1">
    <citation type="submission" date="2018-09" db="EMBL/GenBank/DDBJ databases">
        <authorList>
            <person name="Zhu H."/>
        </authorList>
    </citation>
    <scope>NUCLEOTIDE SEQUENCE [LARGE SCALE GENOMIC DNA]</scope>
    <source>
        <strain evidence="1 2">K2W22B-5</strain>
    </source>
</reference>
<dbReference type="AlphaFoldDB" id="A0A418VPC8"/>
<organism evidence="1 2">
    <name type="scientific">Azospirillum cavernae</name>
    <dbReference type="NCBI Taxonomy" id="2320860"/>
    <lineage>
        <taxon>Bacteria</taxon>
        <taxon>Pseudomonadati</taxon>
        <taxon>Pseudomonadota</taxon>
        <taxon>Alphaproteobacteria</taxon>
        <taxon>Rhodospirillales</taxon>
        <taxon>Azospirillaceae</taxon>
        <taxon>Azospirillum</taxon>
    </lineage>
</organism>
<sequence>MAHHLVHRLADHLGEVAKIMRVPLGAQVQAMGEAGIGKPQSPGEFALHVAVFLELGFDPVLPVGDIQVWLPVLSAGELSAFCGGW</sequence>
<gene>
    <name evidence="1" type="ORF">D3877_23575</name>
</gene>
<dbReference type="EMBL" id="QYUL01000004">
    <property type="protein sequence ID" value="RJF78113.1"/>
    <property type="molecule type" value="Genomic_DNA"/>
</dbReference>